<dbReference type="Proteomes" id="UP001177023">
    <property type="component" value="Unassembled WGS sequence"/>
</dbReference>
<keyword evidence="5 8" id="KW-1133">Transmembrane helix</keyword>
<evidence type="ECO:0000313" key="10">
    <source>
        <dbReference type="Proteomes" id="UP001177023"/>
    </source>
</evidence>
<dbReference type="GO" id="GO:0016020">
    <property type="term" value="C:membrane"/>
    <property type="evidence" value="ECO:0007669"/>
    <property type="project" value="UniProtKB-SubCell"/>
</dbReference>
<evidence type="ECO:0000256" key="4">
    <source>
        <dbReference type="ARBA" id="ARBA00022737"/>
    </source>
</evidence>
<evidence type="ECO:0000256" key="5">
    <source>
        <dbReference type="ARBA" id="ARBA00022989"/>
    </source>
</evidence>
<keyword evidence="10" id="KW-1185">Reference proteome</keyword>
<name>A0AA36CX72_9BILA</name>
<dbReference type="SMART" id="SM00679">
    <property type="entry name" value="CTNS"/>
    <property type="match status" value="2"/>
</dbReference>
<dbReference type="InterPro" id="IPR016817">
    <property type="entry name" value="MannP-dilichol_defect-1"/>
</dbReference>
<keyword evidence="2" id="KW-0813">Transport</keyword>
<feature type="non-terminal residue" evidence="9">
    <location>
        <position position="253"/>
    </location>
</feature>
<dbReference type="Pfam" id="PF04193">
    <property type="entry name" value="PQ-loop"/>
    <property type="match status" value="1"/>
</dbReference>
<dbReference type="PANTHER" id="PTHR12226">
    <property type="entry name" value="MANNOSE-P-DOLICHOL UTILIZATION DEFECT 1 LEC35 -RELATED"/>
    <property type="match status" value="1"/>
</dbReference>
<feature type="transmembrane region" description="Helical" evidence="8">
    <location>
        <begin position="35"/>
        <end position="55"/>
    </location>
</feature>
<evidence type="ECO:0000256" key="1">
    <source>
        <dbReference type="ARBA" id="ARBA00004141"/>
    </source>
</evidence>
<dbReference type="Gene3D" id="1.20.1280.290">
    <property type="match status" value="1"/>
</dbReference>
<evidence type="ECO:0000256" key="6">
    <source>
        <dbReference type="ARBA" id="ARBA00023136"/>
    </source>
</evidence>
<dbReference type="InterPro" id="IPR006603">
    <property type="entry name" value="PQ-loop_rpt"/>
</dbReference>
<comment type="similarity">
    <text evidence="7">Belongs to the MPDU1 (TC 2.A.43.3) family.</text>
</comment>
<proteinExistence type="inferred from homology"/>
<keyword evidence="3 8" id="KW-0812">Transmembrane</keyword>
<feature type="transmembrane region" description="Helical" evidence="8">
    <location>
        <begin position="123"/>
        <end position="143"/>
    </location>
</feature>
<comment type="subcellular location">
    <subcellularLocation>
        <location evidence="1">Membrane</location>
        <topology evidence="1">Multi-pass membrane protein</topology>
    </subcellularLocation>
</comment>
<feature type="transmembrane region" description="Helical" evidence="8">
    <location>
        <begin position="67"/>
        <end position="88"/>
    </location>
</feature>
<dbReference type="PANTHER" id="PTHR12226:SF2">
    <property type="entry name" value="MANNOSE-P-DOLICHOL UTILIZATION DEFECT 1 PROTEIN"/>
    <property type="match status" value="1"/>
</dbReference>
<evidence type="ECO:0000256" key="3">
    <source>
        <dbReference type="ARBA" id="ARBA00022692"/>
    </source>
</evidence>
<reference evidence="9" key="1">
    <citation type="submission" date="2023-06" db="EMBL/GenBank/DDBJ databases">
        <authorList>
            <person name="Delattre M."/>
        </authorList>
    </citation>
    <scope>NUCLEOTIDE SEQUENCE</scope>
    <source>
        <strain evidence="9">AF72</strain>
    </source>
</reference>
<feature type="transmembrane region" description="Helical" evidence="8">
    <location>
        <begin position="100"/>
        <end position="117"/>
    </location>
</feature>
<protein>
    <recommendedName>
        <fullName evidence="11">Solute carrier family 66 member 3</fullName>
    </recommendedName>
</protein>
<keyword evidence="6 8" id="KW-0472">Membrane</keyword>
<dbReference type="AlphaFoldDB" id="A0AA36CX72"/>
<gene>
    <name evidence="9" type="ORF">MSPICULIGERA_LOCUS14292</name>
</gene>
<evidence type="ECO:0000313" key="9">
    <source>
        <dbReference type="EMBL" id="CAJ0575992.1"/>
    </source>
</evidence>
<dbReference type="GO" id="GO:0009312">
    <property type="term" value="P:oligosaccharide biosynthetic process"/>
    <property type="evidence" value="ECO:0007669"/>
    <property type="project" value="TreeGrafter"/>
</dbReference>
<accession>A0AA36CX72</accession>
<keyword evidence="4" id="KW-0677">Repeat</keyword>
<evidence type="ECO:0000256" key="2">
    <source>
        <dbReference type="ARBA" id="ARBA00022448"/>
    </source>
</evidence>
<evidence type="ECO:0008006" key="11">
    <source>
        <dbReference type="Google" id="ProtNLM"/>
    </source>
</evidence>
<evidence type="ECO:0000256" key="7">
    <source>
        <dbReference type="ARBA" id="ARBA00038475"/>
    </source>
</evidence>
<evidence type="ECO:0000256" key="8">
    <source>
        <dbReference type="SAM" id="Phobius"/>
    </source>
</evidence>
<organism evidence="9 10">
    <name type="scientific">Mesorhabditis spiculigera</name>
    <dbReference type="NCBI Taxonomy" id="96644"/>
    <lineage>
        <taxon>Eukaryota</taxon>
        <taxon>Metazoa</taxon>
        <taxon>Ecdysozoa</taxon>
        <taxon>Nematoda</taxon>
        <taxon>Chromadorea</taxon>
        <taxon>Rhabditida</taxon>
        <taxon>Rhabditina</taxon>
        <taxon>Rhabditomorpha</taxon>
        <taxon>Rhabditoidea</taxon>
        <taxon>Rhabditidae</taxon>
        <taxon>Mesorhabditinae</taxon>
        <taxon>Mesorhabditis</taxon>
    </lineage>
</organism>
<dbReference type="EMBL" id="CATQJA010002641">
    <property type="protein sequence ID" value="CAJ0575992.1"/>
    <property type="molecule type" value="Genomic_DNA"/>
</dbReference>
<comment type="caution">
    <text evidence="9">The sequence shown here is derived from an EMBL/GenBank/DDBJ whole genome shotgun (WGS) entry which is preliminary data.</text>
</comment>
<sequence>MDHYTNMAWKYLFPRNCSAVLFKEMDFTSHCARMALFRLFSIFVTSASTLVYFPQFAKILNARNSQGISYLAVFLGMISSAGTAAYGFHKGTTFSKYGDSVFLLIQQMLLFTLILYYSTHSSFAFAFIATCWAAMFAVIGQFVPVTVLRAIFQYSVPIGIASKLVQARLNFKNKSTGQLSLPSTFLVIFADLGRCLTKRKEPLQMVGMRGFSVAISLLLLWQFRIYKGKDVAEPVKIKEAPVKAKRREKKKSE</sequence>